<feature type="domain" description="RING-type" evidence="2">
    <location>
        <begin position="37"/>
        <end position="82"/>
    </location>
</feature>
<dbReference type="Proteomes" id="UP000515121">
    <property type="component" value="Unplaced"/>
</dbReference>
<reference evidence="4" key="1">
    <citation type="submission" date="2025-08" db="UniProtKB">
        <authorList>
            <consortium name="RefSeq"/>
        </authorList>
    </citation>
    <scope>IDENTIFICATION</scope>
    <source>
        <tissue evidence="4">Fruit stalk</tissue>
    </source>
</reference>
<dbReference type="Pfam" id="PF13639">
    <property type="entry name" value="zf-RING_2"/>
    <property type="match status" value="1"/>
</dbReference>
<name>A0A6P5XH47_DURZI</name>
<evidence type="ECO:0000313" key="4">
    <source>
        <dbReference type="RefSeq" id="XP_022727520.1"/>
    </source>
</evidence>
<dbReference type="SMART" id="SM00184">
    <property type="entry name" value="RING"/>
    <property type="match status" value="1"/>
</dbReference>
<keyword evidence="1" id="KW-0479">Metal-binding</keyword>
<dbReference type="RefSeq" id="XP_022727520.1">
    <property type="nucleotide sequence ID" value="XM_022871785.1"/>
</dbReference>
<dbReference type="PANTHER" id="PTHR46798">
    <property type="entry name" value="OS09G0511500 PROTEIN"/>
    <property type="match status" value="1"/>
</dbReference>
<dbReference type="SUPFAM" id="SSF57850">
    <property type="entry name" value="RING/U-box"/>
    <property type="match status" value="1"/>
</dbReference>
<dbReference type="PROSITE" id="PS50089">
    <property type="entry name" value="ZF_RING_2"/>
    <property type="match status" value="1"/>
</dbReference>
<evidence type="ECO:0000259" key="2">
    <source>
        <dbReference type="PROSITE" id="PS50089"/>
    </source>
</evidence>
<dbReference type="KEGG" id="dzi:111283334"/>
<dbReference type="GO" id="GO:0004842">
    <property type="term" value="F:ubiquitin-protein transferase activity"/>
    <property type="evidence" value="ECO:0007669"/>
    <property type="project" value="InterPro"/>
</dbReference>
<dbReference type="InterPro" id="IPR001841">
    <property type="entry name" value="Znf_RING"/>
</dbReference>
<dbReference type="GO" id="GO:0008270">
    <property type="term" value="F:zinc ion binding"/>
    <property type="evidence" value="ECO:0007669"/>
    <property type="project" value="UniProtKB-KW"/>
</dbReference>
<evidence type="ECO:0000313" key="3">
    <source>
        <dbReference type="Proteomes" id="UP000515121"/>
    </source>
</evidence>
<dbReference type="CDD" id="cd16448">
    <property type="entry name" value="RING-H2"/>
    <property type="match status" value="1"/>
</dbReference>
<gene>
    <name evidence="4" type="primary">LOC111283334</name>
</gene>
<evidence type="ECO:0000256" key="1">
    <source>
        <dbReference type="PROSITE-ProRule" id="PRU00175"/>
    </source>
</evidence>
<organism evidence="3 4">
    <name type="scientific">Durio zibethinus</name>
    <name type="common">Durian</name>
    <dbReference type="NCBI Taxonomy" id="66656"/>
    <lineage>
        <taxon>Eukaryota</taxon>
        <taxon>Viridiplantae</taxon>
        <taxon>Streptophyta</taxon>
        <taxon>Embryophyta</taxon>
        <taxon>Tracheophyta</taxon>
        <taxon>Spermatophyta</taxon>
        <taxon>Magnoliopsida</taxon>
        <taxon>eudicotyledons</taxon>
        <taxon>Gunneridae</taxon>
        <taxon>Pentapetalae</taxon>
        <taxon>rosids</taxon>
        <taxon>malvids</taxon>
        <taxon>Malvales</taxon>
        <taxon>Malvaceae</taxon>
        <taxon>Helicteroideae</taxon>
        <taxon>Durio</taxon>
    </lineage>
</organism>
<proteinExistence type="predicted"/>
<dbReference type="GeneID" id="111283334"/>
<keyword evidence="3" id="KW-1185">Reference proteome</keyword>
<dbReference type="Gene3D" id="3.30.40.10">
    <property type="entry name" value="Zinc/RING finger domain, C3HC4 (zinc finger)"/>
    <property type="match status" value="1"/>
</dbReference>
<dbReference type="InterPro" id="IPR044274">
    <property type="entry name" value="RFI2"/>
</dbReference>
<dbReference type="InterPro" id="IPR013083">
    <property type="entry name" value="Znf_RING/FYVE/PHD"/>
</dbReference>
<dbReference type="AlphaFoldDB" id="A0A6P5XH47"/>
<accession>A0A6P5XH47</accession>
<protein>
    <submittedName>
        <fullName evidence="4">E3 ubiquitin-protein ligase RFI2-like isoform X1</fullName>
    </submittedName>
</protein>
<sequence>MVGSLDCDLDHDDHHRHQLMNGHEGDAAAAPSSEVSCSICLDLVSDTGGRSRAKLQCGHEFHLDCIGSAFNMKGTMQCPNCRKVEKGQWLYANGSTRSFPELSMEDWNVDDDYYDQGYSEMPFRVHWCPFGEFTRIGSLSEEVEPPSTTYHEIHGHHAISAEQAAASSVAHSYVAYAGPLPPTTLRSSDSVNDPNINRHSNSLSGHNEIFIPHALPTISIQYHSWGWHSPNLSVSDSHISNTDPASVPAAAFRSSNGELNALSRAGSFPHPFPLEHGSSSRGGSSYVSSVFPCHPGSTAHTHDRTHASLAFYHQQHHFYQQRFNRPGVPAAVVPGMRRALAPLAPVVPQPDQGGGFYIYPPSSSSRQNLHEAESLFPNNYSALERELLSHFPTISRDSGWGSYHPTHSSDSGNRSMSFLYRRFA</sequence>
<keyword evidence="1" id="KW-0863">Zinc-finger</keyword>
<dbReference type="OrthoDB" id="8062037at2759"/>
<keyword evidence="1" id="KW-0862">Zinc</keyword>
<dbReference type="PANTHER" id="PTHR46798:SF5">
    <property type="entry name" value="E3 UBIQUITIN-PROTEIN LIGASE RFI2"/>
    <property type="match status" value="1"/>
</dbReference>